<keyword evidence="14 16" id="KW-0472">Membrane</keyword>
<feature type="transmembrane region" description="Helical" evidence="16">
    <location>
        <begin position="427"/>
        <end position="447"/>
    </location>
</feature>
<dbReference type="GO" id="GO:0015990">
    <property type="term" value="P:electron transport coupled proton transport"/>
    <property type="evidence" value="ECO:0007669"/>
    <property type="project" value="TreeGrafter"/>
</dbReference>
<keyword evidence="13 16" id="KW-0496">Mitochondrion</keyword>
<evidence type="ECO:0000256" key="14">
    <source>
        <dbReference type="ARBA" id="ARBA00023136"/>
    </source>
</evidence>
<proteinExistence type="inferred from homology"/>
<evidence type="ECO:0000256" key="3">
    <source>
        <dbReference type="ARBA" id="ARBA00012944"/>
    </source>
</evidence>
<dbReference type="InterPro" id="IPR000260">
    <property type="entry name" value="NADH4_N"/>
</dbReference>
<keyword evidence="10 16" id="KW-1133">Transmembrane helix</keyword>
<evidence type="ECO:0000256" key="8">
    <source>
        <dbReference type="ARBA" id="ARBA00022967"/>
    </source>
</evidence>
<dbReference type="GO" id="GO:0031966">
    <property type="term" value="C:mitochondrial membrane"/>
    <property type="evidence" value="ECO:0007669"/>
    <property type="project" value="UniProtKB-SubCell"/>
</dbReference>
<dbReference type="Pfam" id="PF00361">
    <property type="entry name" value="Proton_antipo_M"/>
    <property type="match status" value="1"/>
</dbReference>
<feature type="transmembrane region" description="Helical" evidence="16">
    <location>
        <begin position="21"/>
        <end position="43"/>
    </location>
</feature>
<feature type="transmembrane region" description="Helical" evidence="16">
    <location>
        <begin position="63"/>
        <end position="84"/>
    </location>
</feature>
<evidence type="ECO:0000256" key="9">
    <source>
        <dbReference type="ARBA" id="ARBA00022982"/>
    </source>
</evidence>
<feature type="transmembrane region" description="Helical" evidence="16">
    <location>
        <begin position="382"/>
        <end position="406"/>
    </location>
</feature>
<feature type="transmembrane region" description="Helical" evidence="16">
    <location>
        <begin position="342"/>
        <end position="362"/>
    </location>
</feature>
<evidence type="ECO:0000313" key="19">
    <source>
        <dbReference type="EMBL" id="AIL54766.1"/>
    </source>
</evidence>
<feature type="transmembrane region" description="Helical" evidence="16">
    <location>
        <begin position="113"/>
        <end position="134"/>
    </location>
</feature>
<keyword evidence="6 16" id="KW-0679">Respiratory chain</keyword>
<sequence>MLKFIMLFLSLFFINNLNNKYYSWFFMMNSMFLMTPFFFMFLFNPKNIISSMSQYFSLDSTSIILIILTIWISALMMMSSIYLINFKSYKLFMKILMFLLLILFLSFSTNNLFLFYIFFETSLIPIFSMIMIWGYQPERMKASLYLILYTITASIPLLTFIFFLFKINFHINMYMYNWNFIYNSLSTLWWMMILLAFLVKIPMFLLHLWLPKAHVEAPVAGSMILASVLLKLGCYGIFRLTEMFQYMNKKIIHIMIPLSLMGGMLISFLCLRQTDLKSLIAYSSISHMALLLSGLISSLSWSKPGTIILMIAHGICSSSMFFLINILYSFTHTRSVFLTKGIMNMFPMFTFWWFTMNIINMGAPPFINLLSEIMLISSVLKFSFLLIIPLMTMMFFTASYSLYLFISSQHGNFMQMLNNFNSINISSYLNILMHFFPLILFTTKLNIFI</sequence>
<feature type="domain" description="NADH:quinone oxidoreductase/Mrp antiporter transmembrane" evidence="17">
    <location>
        <begin position="110"/>
        <end position="395"/>
    </location>
</feature>
<gene>
    <name evidence="19" type="primary">nad4</name>
</gene>
<feature type="transmembrane region" description="Helical" evidence="16">
    <location>
        <begin position="146"/>
        <end position="167"/>
    </location>
</feature>
<evidence type="ECO:0000256" key="1">
    <source>
        <dbReference type="ARBA" id="ARBA00004225"/>
    </source>
</evidence>
<dbReference type="InterPro" id="IPR003918">
    <property type="entry name" value="NADH_UbQ_OxRdtase"/>
</dbReference>
<protein>
    <recommendedName>
        <fullName evidence="4 16">NADH-ubiquinone oxidoreductase chain 4</fullName>
        <ecNumber evidence="3 16">7.1.1.2</ecNumber>
    </recommendedName>
</protein>
<evidence type="ECO:0000256" key="5">
    <source>
        <dbReference type="ARBA" id="ARBA00022448"/>
    </source>
</evidence>
<geneLocation type="mitochondrion" evidence="19"/>
<comment type="similarity">
    <text evidence="2 16">Belongs to the complex I subunit 4 family.</text>
</comment>
<keyword evidence="8" id="KW-1278">Translocase</keyword>
<dbReference type="GO" id="GO:0008137">
    <property type="term" value="F:NADH dehydrogenase (ubiquinone) activity"/>
    <property type="evidence" value="ECO:0007669"/>
    <property type="project" value="UniProtKB-UniRule"/>
</dbReference>
<comment type="function">
    <text evidence="16">Core subunit of the mitochondrial membrane respiratory chain NADH dehydrogenase (Complex I) which catalyzes electron transfer from NADH through the respiratory chain, using ubiquinone as an electron acceptor. Essential for the catalytic activity and assembly of complex I.</text>
</comment>
<feature type="transmembrane region" description="Helical" evidence="16">
    <location>
        <begin position="307"/>
        <end position="330"/>
    </location>
</feature>
<feature type="domain" description="NADH:ubiquinone oxidoreductase chain 4 N-terminal" evidence="18">
    <location>
        <begin position="1"/>
        <end position="105"/>
    </location>
</feature>
<dbReference type="GO" id="GO:0003954">
    <property type="term" value="F:NADH dehydrogenase activity"/>
    <property type="evidence" value="ECO:0007669"/>
    <property type="project" value="TreeGrafter"/>
</dbReference>
<evidence type="ECO:0000259" key="18">
    <source>
        <dbReference type="Pfam" id="PF01059"/>
    </source>
</evidence>
<feature type="transmembrane region" description="Helical" evidence="16">
    <location>
        <begin position="91"/>
        <end position="107"/>
    </location>
</feature>
<dbReference type="PANTHER" id="PTHR43507">
    <property type="entry name" value="NADH-UBIQUINONE OXIDOREDUCTASE CHAIN 4"/>
    <property type="match status" value="1"/>
</dbReference>
<evidence type="ECO:0000256" key="15">
    <source>
        <dbReference type="ARBA" id="ARBA00049551"/>
    </source>
</evidence>
<name>A0A0E3DR46_9ANNE</name>
<dbReference type="EC" id="7.1.1.2" evidence="3 16"/>
<organism evidence="19">
    <name type="scientific">Siboglinum ekmani</name>
    <dbReference type="NCBI Taxonomy" id="167800"/>
    <lineage>
        <taxon>Eukaryota</taxon>
        <taxon>Metazoa</taxon>
        <taxon>Spiralia</taxon>
        <taxon>Lophotrochozoa</taxon>
        <taxon>Annelida</taxon>
        <taxon>Polychaeta</taxon>
        <taxon>Sedentaria</taxon>
        <taxon>Canalipalpata</taxon>
        <taxon>Sabellida</taxon>
        <taxon>Siboglinidae</taxon>
        <taxon>Siboglinum</taxon>
    </lineage>
</organism>
<dbReference type="PRINTS" id="PR01437">
    <property type="entry name" value="NUOXDRDTASE4"/>
</dbReference>
<evidence type="ECO:0000256" key="4">
    <source>
        <dbReference type="ARBA" id="ARBA00021006"/>
    </source>
</evidence>
<evidence type="ECO:0000256" key="10">
    <source>
        <dbReference type="ARBA" id="ARBA00022989"/>
    </source>
</evidence>
<evidence type="ECO:0000256" key="12">
    <source>
        <dbReference type="ARBA" id="ARBA00023075"/>
    </source>
</evidence>
<evidence type="ECO:0000256" key="11">
    <source>
        <dbReference type="ARBA" id="ARBA00023027"/>
    </source>
</evidence>
<dbReference type="AlphaFoldDB" id="A0A0E3DR46"/>
<feature type="transmembrane region" description="Helical" evidence="16">
    <location>
        <begin position="187"/>
        <end position="210"/>
    </location>
</feature>
<dbReference type="Pfam" id="PF01059">
    <property type="entry name" value="Oxidored_q5_N"/>
    <property type="match status" value="1"/>
</dbReference>
<keyword evidence="9 16" id="KW-0249">Electron transport</keyword>
<evidence type="ECO:0000259" key="17">
    <source>
        <dbReference type="Pfam" id="PF00361"/>
    </source>
</evidence>
<evidence type="ECO:0000256" key="6">
    <source>
        <dbReference type="ARBA" id="ARBA00022660"/>
    </source>
</evidence>
<keyword evidence="11 16" id="KW-0520">NAD</keyword>
<keyword evidence="12 16" id="KW-0830">Ubiquinone</keyword>
<keyword evidence="7 16" id="KW-0812">Transmembrane</keyword>
<dbReference type="PANTHER" id="PTHR43507:SF20">
    <property type="entry name" value="NADH-UBIQUINONE OXIDOREDUCTASE CHAIN 4"/>
    <property type="match status" value="1"/>
</dbReference>
<evidence type="ECO:0000256" key="16">
    <source>
        <dbReference type="RuleBase" id="RU003297"/>
    </source>
</evidence>
<comment type="subcellular location">
    <subcellularLocation>
        <location evidence="1 16">Mitochondrion membrane</location>
        <topology evidence="1 16">Multi-pass membrane protein</topology>
    </subcellularLocation>
</comment>
<dbReference type="GO" id="GO:0042773">
    <property type="term" value="P:ATP synthesis coupled electron transport"/>
    <property type="evidence" value="ECO:0007669"/>
    <property type="project" value="InterPro"/>
</dbReference>
<evidence type="ECO:0000256" key="7">
    <source>
        <dbReference type="ARBA" id="ARBA00022692"/>
    </source>
</evidence>
<feature type="transmembrane region" description="Helical" evidence="16">
    <location>
        <begin position="217"/>
        <end position="238"/>
    </location>
</feature>
<feature type="transmembrane region" description="Helical" evidence="16">
    <location>
        <begin position="250"/>
        <end position="272"/>
    </location>
</feature>
<comment type="catalytic activity">
    <reaction evidence="15 16">
        <text>a ubiquinone + NADH + 5 H(+)(in) = a ubiquinol + NAD(+) + 4 H(+)(out)</text>
        <dbReference type="Rhea" id="RHEA:29091"/>
        <dbReference type="Rhea" id="RHEA-COMP:9565"/>
        <dbReference type="Rhea" id="RHEA-COMP:9566"/>
        <dbReference type="ChEBI" id="CHEBI:15378"/>
        <dbReference type="ChEBI" id="CHEBI:16389"/>
        <dbReference type="ChEBI" id="CHEBI:17976"/>
        <dbReference type="ChEBI" id="CHEBI:57540"/>
        <dbReference type="ChEBI" id="CHEBI:57945"/>
        <dbReference type="EC" id="7.1.1.2"/>
    </reaction>
</comment>
<dbReference type="EMBL" id="KJ789169">
    <property type="protein sequence ID" value="AIL54766.1"/>
    <property type="molecule type" value="Genomic_DNA"/>
</dbReference>
<dbReference type="InterPro" id="IPR001750">
    <property type="entry name" value="ND/Mrp_TM"/>
</dbReference>
<feature type="transmembrane region" description="Helical" evidence="16">
    <location>
        <begin position="279"/>
        <end position="301"/>
    </location>
</feature>
<accession>A0A0E3DR46</accession>
<dbReference type="GO" id="GO:0048039">
    <property type="term" value="F:ubiquinone binding"/>
    <property type="evidence" value="ECO:0007669"/>
    <property type="project" value="TreeGrafter"/>
</dbReference>
<reference evidence="19" key="1">
    <citation type="journal article" date="2015" name="Mol. Phylogenet. Evol.">
        <title>Mitogenomics reveals phylogeny and repeated motifs in control regions of the deep-sea family Siboglinidae (Annelida).</title>
        <authorList>
            <person name="Li Y."/>
            <person name="Kocot K.M."/>
            <person name="Schander C."/>
            <person name="Santos S.R."/>
            <person name="Thornhill D.J."/>
            <person name="Halanych K.M."/>
        </authorList>
    </citation>
    <scope>NUCLEOTIDE SEQUENCE</scope>
</reference>
<evidence type="ECO:0000256" key="2">
    <source>
        <dbReference type="ARBA" id="ARBA00009025"/>
    </source>
</evidence>
<evidence type="ECO:0000256" key="13">
    <source>
        <dbReference type="ARBA" id="ARBA00023128"/>
    </source>
</evidence>
<keyword evidence="5 16" id="KW-0813">Transport</keyword>